<dbReference type="RefSeq" id="WP_141919941.1">
    <property type="nucleotide sequence ID" value="NZ_VFOF01000001.1"/>
</dbReference>
<comment type="caution">
    <text evidence="1">The sequence shown here is derived from an EMBL/GenBank/DDBJ whole genome shotgun (WGS) entry which is preliminary data.</text>
</comment>
<dbReference type="OrthoDB" id="7596831at2"/>
<reference evidence="1 2" key="1">
    <citation type="submission" date="2019-06" db="EMBL/GenBank/DDBJ databases">
        <title>Genome sequencing of Zymomonas mobilis strains for genetic engineering and biofuel applications.</title>
        <authorList>
            <person name="Teravest M."/>
        </authorList>
    </citation>
    <scope>NUCLEOTIDE SEQUENCE [LARGE SCALE GENOMIC DNA]</scope>
    <source>
        <strain evidence="1 2">AN0101</strain>
    </source>
</reference>
<name>A0A542W233_ZYMMB</name>
<dbReference type="InterPro" id="IPR022061">
    <property type="entry name" value="DUF3617"/>
</dbReference>
<proteinExistence type="predicted"/>
<organism evidence="1 2">
    <name type="scientific">Zymomonas mobilis</name>
    <dbReference type="NCBI Taxonomy" id="542"/>
    <lineage>
        <taxon>Bacteria</taxon>
        <taxon>Pseudomonadati</taxon>
        <taxon>Pseudomonadota</taxon>
        <taxon>Alphaproteobacteria</taxon>
        <taxon>Sphingomonadales</taxon>
        <taxon>Zymomonadaceae</taxon>
        <taxon>Zymomonas</taxon>
    </lineage>
</organism>
<evidence type="ECO:0000313" key="1">
    <source>
        <dbReference type="EMBL" id="TQL17618.1"/>
    </source>
</evidence>
<evidence type="ECO:0000313" key="2">
    <source>
        <dbReference type="Proteomes" id="UP000316887"/>
    </source>
</evidence>
<gene>
    <name evidence="1" type="ORF">FBY58_1216</name>
</gene>
<dbReference type="EMBL" id="VFOF01000001">
    <property type="protein sequence ID" value="TQL17618.1"/>
    <property type="molecule type" value="Genomic_DNA"/>
</dbReference>
<dbReference type="AlphaFoldDB" id="A0A542W233"/>
<dbReference type="Pfam" id="PF12276">
    <property type="entry name" value="DUF3617"/>
    <property type="match status" value="1"/>
</dbReference>
<accession>A0A542W233</accession>
<sequence length="145" mass="16252">MKRLLLFAPFLIAAKPANTDYLAAGRWQSIFQIESSSTDIKKHHDKSKPVYQTRCVKEADSAPMTFFSYSADRECKVDSLKAKKGKVTLSVLCTPSDVPPSIIEAKGRYDQHHYSLAFSMHDSKVAVKGHITGDYKGECNTFDIF</sequence>
<protein>
    <submittedName>
        <fullName evidence="1">Uncharacterized protein DUF3617</fullName>
    </submittedName>
</protein>
<dbReference type="Proteomes" id="UP000316887">
    <property type="component" value="Unassembled WGS sequence"/>
</dbReference>